<dbReference type="InterPro" id="IPR013783">
    <property type="entry name" value="Ig-like_fold"/>
</dbReference>
<dbReference type="InterPro" id="IPR003599">
    <property type="entry name" value="Ig_sub"/>
</dbReference>
<feature type="region of interest" description="Disordered" evidence="1">
    <location>
        <begin position="272"/>
        <end position="305"/>
    </location>
</feature>
<dbReference type="SUPFAM" id="SSF48726">
    <property type="entry name" value="Immunoglobulin"/>
    <property type="match status" value="2"/>
</dbReference>
<protein>
    <recommendedName>
        <fullName evidence="4">Ig-like domain-containing protein</fullName>
    </recommendedName>
</protein>
<name>A0A813QUL6_9BILA</name>
<evidence type="ECO:0000313" key="7">
    <source>
        <dbReference type="Proteomes" id="UP000663832"/>
    </source>
</evidence>
<evidence type="ECO:0000256" key="1">
    <source>
        <dbReference type="SAM" id="MobiDB-lite"/>
    </source>
</evidence>
<dbReference type="EMBL" id="CAJNOM010000577">
    <property type="protein sequence ID" value="CAF1508401.1"/>
    <property type="molecule type" value="Genomic_DNA"/>
</dbReference>
<dbReference type="InterPro" id="IPR007110">
    <property type="entry name" value="Ig-like_dom"/>
</dbReference>
<keyword evidence="7" id="KW-1185">Reference proteome</keyword>
<feature type="transmembrane region" description="Helical" evidence="2">
    <location>
        <begin position="240"/>
        <end position="261"/>
    </location>
</feature>
<dbReference type="AlphaFoldDB" id="A0A813QUL6"/>
<organism evidence="5 8">
    <name type="scientific">Adineta steineri</name>
    <dbReference type="NCBI Taxonomy" id="433720"/>
    <lineage>
        <taxon>Eukaryota</taxon>
        <taxon>Metazoa</taxon>
        <taxon>Spiralia</taxon>
        <taxon>Gnathifera</taxon>
        <taxon>Rotifera</taxon>
        <taxon>Eurotatoria</taxon>
        <taxon>Bdelloidea</taxon>
        <taxon>Adinetida</taxon>
        <taxon>Adinetidae</taxon>
        <taxon>Adineta</taxon>
    </lineage>
</organism>
<feature type="domain" description="Ig-like" evidence="4">
    <location>
        <begin position="130"/>
        <end position="231"/>
    </location>
</feature>
<dbReference type="Gene3D" id="2.60.40.10">
    <property type="entry name" value="Immunoglobulins"/>
    <property type="match status" value="2"/>
</dbReference>
<gene>
    <name evidence="5" type="ORF">BJG266_LOCUS3629</name>
    <name evidence="6" type="ORF">QVE165_LOCUS43955</name>
</gene>
<keyword evidence="2" id="KW-1133">Transmembrane helix</keyword>
<dbReference type="EMBL" id="CAJNOI010000008">
    <property type="protein sequence ID" value="CAF0772106.1"/>
    <property type="molecule type" value="Genomic_DNA"/>
</dbReference>
<keyword evidence="2" id="KW-0472">Membrane</keyword>
<reference evidence="5" key="1">
    <citation type="submission" date="2021-02" db="EMBL/GenBank/DDBJ databases">
        <authorList>
            <person name="Nowell W R."/>
        </authorList>
    </citation>
    <scope>NUCLEOTIDE SEQUENCE</scope>
</reference>
<comment type="caution">
    <text evidence="5">The sequence shown here is derived from an EMBL/GenBank/DDBJ whole genome shotgun (WGS) entry which is preliminary data.</text>
</comment>
<dbReference type="Proteomes" id="UP000663877">
    <property type="component" value="Unassembled WGS sequence"/>
</dbReference>
<keyword evidence="3" id="KW-0732">Signal</keyword>
<dbReference type="InterPro" id="IPR036179">
    <property type="entry name" value="Ig-like_dom_sf"/>
</dbReference>
<evidence type="ECO:0000256" key="2">
    <source>
        <dbReference type="SAM" id="Phobius"/>
    </source>
</evidence>
<dbReference type="Proteomes" id="UP000663832">
    <property type="component" value="Unassembled WGS sequence"/>
</dbReference>
<evidence type="ECO:0000259" key="4">
    <source>
        <dbReference type="PROSITE" id="PS50835"/>
    </source>
</evidence>
<dbReference type="PROSITE" id="PS50835">
    <property type="entry name" value="IG_LIKE"/>
    <property type="match status" value="1"/>
</dbReference>
<feature type="compositionally biased region" description="Basic and acidic residues" evidence="1">
    <location>
        <begin position="294"/>
        <end position="305"/>
    </location>
</feature>
<feature type="chain" id="PRO_5035597674" description="Ig-like domain-containing protein" evidence="3">
    <location>
        <begin position="23"/>
        <end position="305"/>
    </location>
</feature>
<evidence type="ECO:0000313" key="8">
    <source>
        <dbReference type="Proteomes" id="UP000663877"/>
    </source>
</evidence>
<dbReference type="OrthoDB" id="5970915at2759"/>
<evidence type="ECO:0000313" key="6">
    <source>
        <dbReference type="EMBL" id="CAF1508401.1"/>
    </source>
</evidence>
<proteinExistence type="predicted"/>
<keyword evidence="2" id="KW-0812">Transmembrane</keyword>
<evidence type="ECO:0000256" key="3">
    <source>
        <dbReference type="SAM" id="SignalP"/>
    </source>
</evidence>
<accession>A0A813QUL6</accession>
<sequence length="305" mass="34994">MTKIQLGLICFIALNIFIFVNAQQPQYRGTPQRNAPLTAILKRSIELKCEYTGADGEGQFVDWYRDNETVSSEKPGHYVVKSTNKESILTIKIFVQADHEIKFWSVRTNKKGFEKPPACRFRQIMLNPSPQSMETENPTEKLDAPHASVRRDAGQKISFTCIILPARLEEQKSQKIKWQYSKDEHFTADSVLPEDVIPASNTDNKIEIENVNKNHRGYYRCTLNDVSFTVLLRVKDRYAALWPFLGIVTVVLALVFIILIFEKRQKAARKAAALEDDDHDHTKDPLVRTVNRSSDNENKKRAIKT</sequence>
<feature type="signal peptide" evidence="3">
    <location>
        <begin position="1"/>
        <end position="22"/>
    </location>
</feature>
<evidence type="ECO:0000313" key="5">
    <source>
        <dbReference type="EMBL" id="CAF0772106.1"/>
    </source>
</evidence>
<dbReference type="SMART" id="SM00409">
    <property type="entry name" value="IG"/>
    <property type="match status" value="1"/>
</dbReference>